<dbReference type="InterPro" id="IPR001584">
    <property type="entry name" value="Integrase_cat-core"/>
</dbReference>
<dbReference type="OrthoDB" id="850077at2759"/>
<dbReference type="EMBL" id="OOIL02003902">
    <property type="protein sequence ID" value="VFQ89844.1"/>
    <property type="molecule type" value="Genomic_DNA"/>
</dbReference>
<dbReference type="AlphaFoldDB" id="A0A484MPJ0"/>
<gene>
    <name evidence="3" type="ORF">CCAM_LOCUS31617</name>
    <name evidence="4" type="ORF">CCAM_LOCUS31620</name>
</gene>
<proteinExistence type="predicted"/>
<evidence type="ECO:0000313" key="5">
    <source>
        <dbReference type="Proteomes" id="UP000595140"/>
    </source>
</evidence>
<accession>A0A484MPJ0</accession>
<dbReference type="Gene3D" id="3.30.420.10">
    <property type="entry name" value="Ribonuclease H-like superfamily/Ribonuclease H"/>
    <property type="match status" value="1"/>
</dbReference>
<dbReference type="PANTHER" id="PTHR47481:SF43">
    <property type="entry name" value="RETROTRANSPOSON COPIA-LIKE N-TERMINAL DOMAIN-CONTAINING PROTEIN"/>
    <property type="match status" value="1"/>
</dbReference>
<keyword evidence="5" id="KW-1185">Reference proteome</keyword>
<name>A0A484MPJ0_9ASTE</name>
<evidence type="ECO:0000313" key="3">
    <source>
        <dbReference type="EMBL" id="VFQ89841.1"/>
    </source>
</evidence>
<dbReference type="GO" id="GO:0015074">
    <property type="term" value="P:DNA integration"/>
    <property type="evidence" value="ECO:0007669"/>
    <property type="project" value="InterPro"/>
</dbReference>
<protein>
    <recommendedName>
        <fullName evidence="2">Integrase catalytic domain-containing protein</fullName>
    </recommendedName>
</protein>
<feature type="domain" description="Integrase catalytic" evidence="2">
    <location>
        <begin position="297"/>
        <end position="457"/>
    </location>
</feature>
<dbReference type="Proteomes" id="UP000595140">
    <property type="component" value="Unassembled WGS sequence"/>
</dbReference>
<dbReference type="Pfam" id="PF14223">
    <property type="entry name" value="Retrotran_gag_2"/>
    <property type="match status" value="1"/>
</dbReference>
<dbReference type="PROSITE" id="PS50994">
    <property type="entry name" value="INTEGRASE"/>
    <property type="match status" value="1"/>
</dbReference>
<organism evidence="4 5">
    <name type="scientific">Cuscuta campestris</name>
    <dbReference type="NCBI Taxonomy" id="132261"/>
    <lineage>
        <taxon>Eukaryota</taxon>
        <taxon>Viridiplantae</taxon>
        <taxon>Streptophyta</taxon>
        <taxon>Embryophyta</taxon>
        <taxon>Tracheophyta</taxon>
        <taxon>Spermatophyta</taxon>
        <taxon>Magnoliopsida</taxon>
        <taxon>eudicotyledons</taxon>
        <taxon>Gunneridae</taxon>
        <taxon>Pentapetalae</taxon>
        <taxon>asterids</taxon>
        <taxon>lamiids</taxon>
        <taxon>Solanales</taxon>
        <taxon>Convolvulaceae</taxon>
        <taxon>Cuscuteae</taxon>
        <taxon>Cuscuta</taxon>
        <taxon>Cuscuta subgen. Grammica</taxon>
        <taxon>Cuscuta sect. Cleistogrammica</taxon>
    </lineage>
</organism>
<evidence type="ECO:0000259" key="2">
    <source>
        <dbReference type="PROSITE" id="PS50994"/>
    </source>
</evidence>
<dbReference type="GO" id="GO:0003676">
    <property type="term" value="F:nucleic acid binding"/>
    <property type="evidence" value="ECO:0007669"/>
    <property type="project" value="InterPro"/>
</dbReference>
<evidence type="ECO:0000256" key="1">
    <source>
        <dbReference type="SAM" id="MobiDB-lite"/>
    </source>
</evidence>
<dbReference type="EMBL" id="OOIL02003902">
    <property type="protein sequence ID" value="VFQ89841.1"/>
    <property type="molecule type" value="Genomic_DNA"/>
</dbReference>
<feature type="region of interest" description="Disordered" evidence="1">
    <location>
        <begin position="185"/>
        <end position="215"/>
    </location>
</feature>
<evidence type="ECO:0000313" key="4">
    <source>
        <dbReference type="EMBL" id="VFQ89844.1"/>
    </source>
</evidence>
<dbReference type="InterPro" id="IPR012337">
    <property type="entry name" value="RNaseH-like_sf"/>
</dbReference>
<dbReference type="InterPro" id="IPR036397">
    <property type="entry name" value="RNaseH_sf"/>
</dbReference>
<reference evidence="4 5" key="1">
    <citation type="submission" date="2018-04" db="EMBL/GenBank/DDBJ databases">
        <authorList>
            <person name="Vogel A."/>
        </authorList>
    </citation>
    <scope>NUCLEOTIDE SEQUENCE [LARGE SCALE GENOMIC DNA]</scope>
</reference>
<dbReference type="PANTHER" id="PTHR47481">
    <property type="match status" value="1"/>
</dbReference>
<sequence length="457" mass="50271">MTSADSAPSFIRISAAKHFPIKLTKTNYLVWRHQDAILLSALLGSCTDAVQPVISLAETSANVWSRLAASLTNMSRGHIISLKSQLAKNPRRNRTIEAFIADMTTIASNLALAGSLVTDEDLAVHIMSQLGDEYSSVYQSLRGRNDDISLDELSTILKDCEREIHDHSAALFDLVPAANHAQRMRGSDHRGCTFGRGGQSGASRSGMRGRGSSNPTRGGRYCQFCDYPGHDTKFCHKLQRFLKEHNVSIGSAPLATPTAHMTVSPGGCDESESPWIIDSGASHHVVGDPSSLTTLMDYGGPDEGWEDISMDFIIGLPPSRGFTVIMVIMDRLSKMVHLGTLLIGFDAHQTTHLFIDIVVKLHGFHKTILSDRDQIFLSNFWQETLKASGTTLKLNMALYPQTDGQTEVMNRAVEQNLRAFLQGTPTWWTLLLPWDEYALNTNVHAGLDMTPFEAVFG</sequence>
<dbReference type="SUPFAM" id="SSF53098">
    <property type="entry name" value="Ribonuclease H-like"/>
    <property type="match status" value="1"/>
</dbReference>
<feature type="compositionally biased region" description="Low complexity" evidence="1">
    <location>
        <begin position="201"/>
        <end position="213"/>
    </location>
</feature>